<gene>
    <name evidence="3" type="ORF">SANT12839_003880</name>
</gene>
<organism evidence="3 4">
    <name type="scientific">Streptomyces antimycoticus</name>
    <dbReference type="NCBI Taxonomy" id="68175"/>
    <lineage>
        <taxon>Bacteria</taxon>
        <taxon>Bacillati</taxon>
        <taxon>Actinomycetota</taxon>
        <taxon>Actinomycetes</taxon>
        <taxon>Kitasatosporales</taxon>
        <taxon>Streptomycetaceae</taxon>
        <taxon>Streptomyces</taxon>
        <taxon>Streptomyces violaceusniger group</taxon>
    </lineage>
</organism>
<dbReference type="GO" id="GO:0006208">
    <property type="term" value="P:pyrimidine nucleobase catabolic process"/>
    <property type="evidence" value="ECO:0007669"/>
    <property type="project" value="TreeGrafter"/>
</dbReference>
<evidence type="ECO:0000313" key="3">
    <source>
        <dbReference type="EMBL" id="GDY39506.1"/>
    </source>
</evidence>
<dbReference type="Gene3D" id="2.30.110.10">
    <property type="entry name" value="Electron Transport, Fmn-binding Protein, Chain A"/>
    <property type="match status" value="1"/>
</dbReference>
<dbReference type="GO" id="GO:0010181">
    <property type="term" value="F:FMN binding"/>
    <property type="evidence" value="ECO:0007669"/>
    <property type="project" value="InterPro"/>
</dbReference>
<dbReference type="InterPro" id="IPR002563">
    <property type="entry name" value="Flavin_Rdtase-like_dom"/>
</dbReference>
<dbReference type="SUPFAM" id="SSF50475">
    <property type="entry name" value="FMN-binding split barrel"/>
    <property type="match status" value="1"/>
</dbReference>
<dbReference type="EMBL" id="BJHV01000001">
    <property type="protein sequence ID" value="GDY39506.1"/>
    <property type="molecule type" value="Genomic_DNA"/>
</dbReference>
<dbReference type="Pfam" id="PF01613">
    <property type="entry name" value="Flavin_Reduct"/>
    <property type="match status" value="1"/>
</dbReference>
<proteinExistence type="predicted"/>
<dbReference type="PANTHER" id="PTHR30466:SF1">
    <property type="entry name" value="FMN REDUCTASE (NADH) RUTF"/>
    <property type="match status" value="1"/>
</dbReference>
<evidence type="ECO:0000259" key="2">
    <source>
        <dbReference type="SMART" id="SM00903"/>
    </source>
</evidence>
<dbReference type="SMART" id="SM00903">
    <property type="entry name" value="Flavin_Reduct"/>
    <property type="match status" value="1"/>
</dbReference>
<dbReference type="AlphaFoldDB" id="A0A4D4JYJ8"/>
<name>A0A4D4JYJ8_9ACTN</name>
<keyword evidence="1" id="KW-0560">Oxidoreductase</keyword>
<protein>
    <submittedName>
        <fullName evidence="3">Flavin reductase</fullName>
    </submittedName>
</protein>
<dbReference type="InterPro" id="IPR012349">
    <property type="entry name" value="Split_barrel_FMN-bd"/>
</dbReference>
<comment type="caution">
    <text evidence="3">The sequence shown here is derived from an EMBL/GenBank/DDBJ whole genome shotgun (WGS) entry which is preliminary data.</text>
</comment>
<feature type="domain" description="Flavin reductase like" evidence="2">
    <location>
        <begin position="17"/>
        <end position="160"/>
    </location>
</feature>
<dbReference type="RefSeq" id="WP_137963719.1">
    <property type="nucleotide sequence ID" value="NZ_BJHV01000001.1"/>
</dbReference>
<dbReference type="PANTHER" id="PTHR30466">
    <property type="entry name" value="FLAVIN REDUCTASE"/>
    <property type="match status" value="1"/>
</dbReference>
<reference evidence="3 4" key="1">
    <citation type="journal article" date="2020" name="Int. J. Syst. Evol. Microbiol.">
        <title>Reclassification of Streptomyces castelarensis and Streptomyces sporoclivatus as later heterotypic synonyms of Streptomyces antimycoticus.</title>
        <authorList>
            <person name="Komaki H."/>
            <person name="Tamura T."/>
        </authorList>
    </citation>
    <scope>NUCLEOTIDE SEQUENCE [LARGE SCALE GENOMIC DNA]</scope>
    <source>
        <strain evidence="3 4">NBRC 12839</strain>
    </source>
</reference>
<accession>A0A4D4JYJ8</accession>
<sequence>MTEQLQGVDAAAFRSALSRFPSGVTIVTTRSAGGTLHGFTASSFAALSLDPPLVLVCVDQGADCFAAFIAAEQFVVNIVTPAHAKLAKKFATKGADKFAHGTFESDEGGYPALPDAAAVIRCELEQAVPGGDHVILIGRVHDAQIGSGEPVTWYKGDFLRLGESAT</sequence>
<dbReference type="InterPro" id="IPR050268">
    <property type="entry name" value="NADH-dep_flavin_reductase"/>
</dbReference>
<keyword evidence="4" id="KW-1185">Reference proteome</keyword>
<dbReference type="GO" id="GO:0042602">
    <property type="term" value="F:riboflavin reductase (NADPH) activity"/>
    <property type="evidence" value="ECO:0007669"/>
    <property type="project" value="TreeGrafter"/>
</dbReference>
<dbReference type="Proteomes" id="UP000299290">
    <property type="component" value="Unassembled WGS sequence"/>
</dbReference>
<evidence type="ECO:0000313" key="4">
    <source>
        <dbReference type="Proteomes" id="UP000299290"/>
    </source>
</evidence>
<evidence type="ECO:0000256" key="1">
    <source>
        <dbReference type="ARBA" id="ARBA00023002"/>
    </source>
</evidence>